<proteinExistence type="predicted"/>
<evidence type="ECO:0000313" key="2">
    <source>
        <dbReference type="Proteomes" id="UP000479190"/>
    </source>
</evidence>
<name>A0A6H5I629_9HYME</name>
<evidence type="ECO:0000313" key="1">
    <source>
        <dbReference type="EMBL" id="CAB0032700.1"/>
    </source>
</evidence>
<accession>A0A6H5I629</accession>
<dbReference type="OrthoDB" id="8140425at2759"/>
<organism evidence="1 2">
    <name type="scientific">Trichogramma brassicae</name>
    <dbReference type="NCBI Taxonomy" id="86971"/>
    <lineage>
        <taxon>Eukaryota</taxon>
        <taxon>Metazoa</taxon>
        <taxon>Ecdysozoa</taxon>
        <taxon>Arthropoda</taxon>
        <taxon>Hexapoda</taxon>
        <taxon>Insecta</taxon>
        <taxon>Pterygota</taxon>
        <taxon>Neoptera</taxon>
        <taxon>Endopterygota</taxon>
        <taxon>Hymenoptera</taxon>
        <taxon>Apocrita</taxon>
        <taxon>Proctotrupomorpha</taxon>
        <taxon>Chalcidoidea</taxon>
        <taxon>Trichogrammatidae</taxon>
        <taxon>Trichogramma</taxon>
    </lineage>
</organism>
<gene>
    <name evidence="1" type="ORF">TBRA_LOCUS4626</name>
</gene>
<reference evidence="1 2" key="1">
    <citation type="submission" date="2020-02" db="EMBL/GenBank/DDBJ databases">
        <authorList>
            <person name="Ferguson B K."/>
        </authorList>
    </citation>
    <scope>NUCLEOTIDE SEQUENCE [LARGE SCALE GENOMIC DNA]</scope>
</reference>
<keyword evidence="2" id="KW-1185">Reference proteome</keyword>
<dbReference type="Proteomes" id="UP000479190">
    <property type="component" value="Unassembled WGS sequence"/>
</dbReference>
<dbReference type="AlphaFoldDB" id="A0A6H5I629"/>
<dbReference type="EMBL" id="CADCXV010000688">
    <property type="protein sequence ID" value="CAB0032700.1"/>
    <property type="molecule type" value="Genomic_DNA"/>
</dbReference>
<protein>
    <submittedName>
        <fullName evidence="1">Uncharacterized protein</fullName>
    </submittedName>
</protein>
<sequence length="135" mass="15034">MLSHRAELNAFLTSRATTLQYFLVPRNHLLPATAFRAVELTSSMASIVDRPFRKPYYRSERPPGLSVKASSRSDMIFSRIWPVMSSIHSGRYEDCSSGVFLTLESGQASGASSQMEIRQSLDTSCTPAGRCRVVR</sequence>